<protein>
    <submittedName>
        <fullName evidence="10">Uncharacterized protein</fullName>
    </submittedName>
</protein>
<feature type="domain" description="AGC-kinase C-terminal" evidence="9">
    <location>
        <begin position="464"/>
        <end position="536"/>
    </location>
</feature>
<dbReference type="Pfam" id="PF00069">
    <property type="entry name" value="Pkinase"/>
    <property type="match status" value="1"/>
</dbReference>
<proteinExistence type="predicted"/>
<evidence type="ECO:0000256" key="6">
    <source>
        <dbReference type="ARBA" id="ARBA00022840"/>
    </source>
</evidence>
<dbReference type="SMART" id="SM00220">
    <property type="entry name" value="S_TKc"/>
    <property type="match status" value="1"/>
</dbReference>
<reference evidence="10" key="1">
    <citation type="submission" date="2020-12" db="EMBL/GenBank/DDBJ databases">
        <title>Metabolic potential, ecology and presence of endohyphal bacteria is reflected in genomic diversity of Mucoromycotina.</title>
        <authorList>
            <person name="Muszewska A."/>
            <person name="Okrasinska A."/>
            <person name="Steczkiewicz K."/>
            <person name="Drgas O."/>
            <person name="Orlowska M."/>
            <person name="Perlinska-Lenart U."/>
            <person name="Aleksandrzak-Piekarczyk T."/>
            <person name="Szatraj K."/>
            <person name="Zielenkiewicz U."/>
            <person name="Pilsyk S."/>
            <person name="Malc E."/>
            <person name="Mieczkowski P."/>
            <person name="Kruszewska J.S."/>
            <person name="Biernat P."/>
            <person name="Pawlowska J."/>
        </authorList>
    </citation>
    <scope>NUCLEOTIDE SEQUENCE</scope>
    <source>
        <strain evidence="10">WA0000067209</strain>
    </source>
</reference>
<evidence type="ECO:0000256" key="4">
    <source>
        <dbReference type="ARBA" id="ARBA00022741"/>
    </source>
</evidence>
<dbReference type="Proteomes" id="UP000654370">
    <property type="component" value="Unassembled WGS sequence"/>
</dbReference>
<accession>A0A8H7PUS5</accession>
<evidence type="ECO:0000256" key="1">
    <source>
        <dbReference type="ARBA" id="ARBA00022527"/>
    </source>
</evidence>
<dbReference type="GO" id="GO:0004674">
    <property type="term" value="F:protein serine/threonine kinase activity"/>
    <property type="evidence" value="ECO:0007669"/>
    <property type="project" value="UniProtKB-KW"/>
</dbReference>
<evidence type="ECO:0000259" key="8">
    <source>
        <dbReference type="PROSITE" id="PS50011"/>
    </source>
</evidence>
<dbReference type="FunFam" id="1.10.510.10:FF:000008">
    <property type="entry name" value="Non-specific serine/threonine protein kinase"/>
    <property type="match status" value="1"/>
</dbReference>
<feature type="domain" description="Protein kinase" evidence="8">
    <location>
        <begin position="136"/>
        <end position="463"/>
    </location>
</feature>
<feature type="region of interest" description="Disordered" evidence="7">
    <location>
        <begin position="709"/>
        <end position="750"/>
    </location>
</feature>
<evidence type="ECO:0000313" key="11">
    <source>
        <dbReference type="Proteomes" id="UP000654370"/>
    </source>
</evidence>
<dbReference type="PROSITE" id="PS51285">
    <property type="entry name" value="AGC_KINASE_CTER"/>
    <property type="match status" value="1"/>
</dbReference>
<evidence type="ECO:0000256" key="2">
    <source>
        <dbReference type="ARBA" id="ARBA00022553"/>
    </source>
</evidence>
<feature type="region of interest" description="Disordered" evidence="7">
    <location>
        <begin position="610"/>
        <end position="643"/>
    </location>
</feature>
<keyword evidence="1" id="KW-0723">Serine/threonine-protein kinase</keyword>
<comment type="caution">
    <text evidence="10">The sequence shown here is derived from an EMBL/GenBank/DDBJ whole genome shotgun (WGS) entry which is preliminary data.</text>
</comment>
<keyword evidence="4" id="KW-0547">Nucleotide-binding</keyword>
<feature type="region of interest" description="Disordered" evidence="7">
    <location>
        <begin position="250"/>
        <end position="269"/>
    </location>
</feature>
<keyword evidence="3" id="KW-0808">Transferase</keyword>
<dbReference type="EMBL" id="JAEPQZ010000006">
    <property type="protein sequence ID" value="KAG2180253.1"/>
    <property type="molecule type" value="Genomic_DNA"/>
</dbReference>
<dbReference type="OrthoDB" id="63267at2759"/>
<evidence type="ECO:0000256" key="5">
    <source>
        <dbReference type="ARBA" id="ARBA00022777"/>
    </source>
</evidence>
<dbReference type="InterPro" id="IPR017892">
    <property type="entry name" value="Pkinase_C"/>
</dbReference>
<dbReference type="AlphaFoldDB" id="A0A8H7PUS5"/>
<keyword evidence="5" id="KW-0418">Kinase</keyword>
<dbReference type="PROSITE" id="PS00108">
    <property type="entry name" value="PROTEIN_KINASE_ST"/>
    <property type="match status" value="1"/>
</dbReference>
<feature type="region of interest" description="Disordered" evidence="7">
    <location>
        <begin position="180"/>
        <end position="234"/>
    </location>
</feature>
<evidence type="ECO:0000256" key="3">
    <source>
        <dbReference type="ARBA" id="ARBA00022679"/>
    </source>
</evidence>
<dbReference type="InterPro" id="IPR011009">
    <property type="entry name" value="Kinase-like_dom_sf"/>
</dbReference>
<dbReference type="InterPro" id="IPR008271">
    <property type="entry name" value="Ser/Thr_kinase_AS"/>
</dbReference>
<gene>
    <name evidence="10" type="ORF">INT43_004042</name>
</gene>
<feature type="compositionally biased region" description="Polar residues" evidence="7">
    <location>
        <begin position="729"/>
        <end position="739"/>
    </location>
</feature>
<sequence length="750" mass="85707">MEPTSNTLRQPASPMVLMIPAMGESDAESGFDIAVIESTMILWAIDPRKQKPVKRALTDDRQILSLVRYNSDLQEFDEKIREHFRKTKVVLPPLDTPSDKQHNLKRRSFRNLLTALPSLKSKQSNSEKVEQYLRRCAEDNVVGKSSLFRDFFTPQRDEDCSTAKERMQNYMNMHAAAWVNEQQQQERSKQKQKQKAPIHGNEQRNDIIPPSPRRSDSSTRIEPSNSKLRALAQPQKSEVFNVADPSTELVFSSSSGGEMEPPSRSTTPKRKMTIQDFQILKVLGKGCMGKVAKWYKLPPSRCRLYTAEILLGIQELHRLGILYRDLKPENILLGADGHIILTDFGLSKQFLPQTGINNQRTTTFCGTAEYLAPEILRGDEYSFAVDFWSLGTLLYEMITGIPPFWAENHADMYNRVLDDELEFPPNFDTVTADFISGLLHRVPQDRLGAGPYGPQEIRSHPYFSGLDWADVYHKRIKPDYIPTFQSETDLSNFDETFVAMPARFSMASQGEGLSQSIQGDFDGYSYCGASLQGGDSRIEDFNAYQNHDRLYHSFQPNQTLESFYPTYGDKFQRESPIDPLAVNGHITSGPTPERSPEPEYTNDINQEWNRKRSTTDLSSVTGRETVHTSRYPSDATVEEDERHWAKRRTLPEEAHRASPYSMARDEHHRKMSYASSTASYTEYREIRSMLKQHQDIIDANMSLESLSIDDNSFRSHTPVGTNSDRRNSRQGSTTPQTPTLRRAKDFFSRN</sequence>
<dbReference type="GO" id="GO:0035091">
    <property type="term" value="F:phosphatidylinositol binding"/>
    <property type="evidence" value="ECO:0007669"/>
    <property type="project" value="InterPro"/>
</dbReference>
<dbReference type="PANTHER" id="PTHR24351">
    <property type="entry name" value="RIBOSOMAL PROTEIN S6 KINASE"/>
    <property type="match status" value="1"/>
</dbReference>
<dbReference type="SUPFAM" id="SSF56112">
    <property type="entry name" value="Protein kinase-like (PK-like)"/>
    <property type="match status" value="1"/>
</dbReference>
<organism evidence="10 11">
    <name type="scientific">Mortierella isabellina</name>
    <name type="common">Filamentous fungus</name>
    <name type="synonym">Umbelopsis isabellina</name>
    <dbReference type="NCBI Taxonomy" id="91625"/>
    <lineage>
        <taxon>Eukaryota</taxon>
        <taxon>Fungi</taxon>
        <taxon>Fungi incertae sedis</taxon>
        <taxon>Mucoromycota</taxon>
        <taxon>Mucoromycotina</taxon>
        <taxon>Umbelopsidomycetes</taxon>
        <taxon>Umbelopsidales</taxon>
        <taxon>Umbelopsidaceae</taxon>
        <taxon>Umbelopsis</taxon>
    </lineage>
</organism>
<dbReference type="GO" id="GO:0005524">
    <property type="term" value="F:ATP binding"/>
    <property type="evidence" value="ECO:0007669"/>
    <property type="project" value="UniProtKB-KW"/>
</dbReference>
<keyword evidence="2" id="KW-0597">Phosphoprotein</keyword>
<keyword evidence="11" id="KW-1185">Reference proteome</keyword>
<feature type="compositionally biased region" description="Polar residues" evidence="7">
    <location>
        <begin position="709"/>
        <end position="722"/>
    </location>
</feature>
<feature type="compositionally biased region" description="Low complexity" evidence="7">
    <location>
        <begin position="252"/>
        <end position="265"/>
    </location>
</feature>
<keyword evidence="6" id="KW-0067">ATP-binding</keyword>
<evidence type="ECO:0000259" key="9">
    <source>
        <dbReference type="PROSITE" id="PS51285"/>
    </source>
</evidence>
<dbReference type="Pfam" id="PF00787">
    <property type="entry name" value="PX"/>
    <property type="match status" value="1"/>
</dbReference>
<dbReference type="PROSITE" id="PS50011">
    <property type="entry name" value="PROTEIN_KINASE_DOM"/>
    <property type="match status" value="1"/>
</dbReference>
<dbReference type="Pfam" id="PF00433">
    <property type="entry name" value="Pkinase_C"/>
    <property type="match status" value="1"/>
</dbReference>
<name>A0A8H7PUS5_MORIS</name>
<dbReference type="InterPro" id="IPR001683">
    <property type="entry name" value="PX_dom"/>
</dbReference>
<dbReference type="SMART" id="SM00133">
    <property type="entry name" value="S_TK_X"/>
    <property type="match status" value="1"/>
</dbReference>
<dbReference type="InterPro" id="IPR000719">
    <property type="entry name" value="Prot_kinase_dom"/>
</dbReference>
<dbReference type="Gene3D" id="1.10.510.10">
    <property type="entry name" value="Transferase(Phosphotransferase) domain 1"/>
    <property type="match status" value="1"/>
</dbReference>
<dbReference type="InterPro" id="IPR000961">
    <property type="entry name" value="AGC-kinase_C"/>
</dbReference>
<evidence type="ECO:0000313" key="10">
    <source>
        <dbReference type="EMBL" id="KAG2180253.1"/>
    </source>
</evidence>
<evidence type="ECO:0000256" key="7">
    <source>
        <dbReference type="SAM" id="MobiDB-lite"/>
    </source>
</evidence>